<name>A0A8H8DFK1_9FUNG</name>
<comment type="caution">
    <text evidence="1">The sequence shown here is derived from an EMBL/GenBank/DDBJ whole genome shotgun (WGS) entry which is preliminary data.</text>
</comment>
<protein>
    <submittedName>
        <fullName evidence="1">Uncharacterized protein</fullName>
    </submittedName>
</protein>
<dbReference type="Proteomes" id="UP000673691">
    <property type="component" value="Unassembled WGS sequence"/>
</dbReference>
<dbReference type="AlphaFoldDB" id="A0A8H8DFK1"/>
<organism evidence="1 2">
    <name type="scientific">Olpidium bornovanus</name>
    <dbReference type="NCBI Taxonomy" id="278681"/>
    <lineage>
        <taxon>Eukaryota</taxon>
        <taxon>Fungi</taxon>
        <taxon>Fungi incertae sedis</taxon>
        <taxon>Olpidiomycota</taxon>
        <taxon>Olpidiomycotina</taxon>
        <taxon>Olpidiomycetes</taxon>
        <taxon>Olpidiales</taxon>
        <taxon>Olpidiaceae</taxon>
        <taxon>Olpidium</taxon>
    </lineage>
</organism>
<evidence type="ECO:0000313" key="1">
    <source>
        <dbReference type="EMBL" id="KAG5456037.1"/>
    </source>
</evidence>
<proteinExistence type="predicted"/>
<gene>
    <name evidence="1" type="ORF">BJ554DRAFT_4335</name>
</gene>
<accession>A0A8H8DFK1</accession>
<sequence length="69" mass="7178">MAAPPSCPAPPSAPAARLPAFLARQRLGRAGDAVALLFAVFVRLAVGLGSYSGCGEPPLFGDFEAQRHW</sequence>
<reference evidence="1 2" key="1">
    <citation type="journal article" name="Sci. Rep.">
        <title>Genome-scale phylogenetic analyses confirm Olpidium as the closest living zoosporic fungus to the non-flagellated, terrestrial fungi.</title>
        <authorList>
            <person name="Chang Y."/>
            <person name="Rochon D."/>
            <person name="Sekimoto S."/>
            <person name="Wang Y."/>
            <person name="Chovatia M."/>
            <person name="Sandor L."/>
            <person name="Salamov A."/>
            <person name="Grigoriev I.V."/>
            <person name="Stajich J.E."/>
            <person name="Spatafora J.W."/>
        </authorList>
    </citation>
    <scope>NUCLEOTIDE SEQUENCE [LARGE SCALE GENOMIC DNA]</scope>
    <source>
        <strain evidence="1">S191</strain>
    </source>
</reference>
<evidence type="ECO:0000313" key="2">
    <source>
        <dbReference type="Proteomes" id="UP000673691"/>
    </source>
</evidence>
<dbReference type="EMBL" id="JAEFCI010012386">
    <property type="protein sequence ID" value="KAG5456037.1"/>
    <property type="molecule type" value="Genomic_DNA"/>
</dbReference>
<dbReference type="OrthoDB" id="5589195at2759"/>
<keyword evidence="2" id="KW-1185">Reference proteome</keyword>